<evidence type="ECO:0000256" key="2">
    <source>
        <dbReference type="ARBA" id="ARBA00022692"/>
    </source>
</evidence>
<feature type="transmembrane region" description="Helical" evidence="5">
    <location>
        <begin position="103"/>
        <end position="125"/>
    </location>
</feature>
<comment type="caution">
    <text evidence="6">The sequence shown here is derived from an EMBL/GenBank/DDBJ whole genome shotgun (WGS) entry which is preliminary data.</text>
</comment>
<dbReference type="GO" id="GO:0016491">
    <property type="term" value="F:oxidoreductase activity"/>
    <property type="evidence" value="ECO:0007669"/>
    <property type="project" value="UniProtKB-KW"/>
</dbReference>
<feature type="transmembrane region" description="Helical" evidence="5">
    <location>
        <begin position="239"/>
        <end position="256"/>
    </location>
</feature>
<dbReference type="Proteomes" id="UP001589609">
    <property type="component" value="Unassembled WGS sequence"/>
</dbReference>
<proteinExistence type="predicted"/>
<dbReference type="InterPro" id="IPR001694">
    <property type="entry name" value="NADH_UbQ_OxRdtase_su1/FPO"/>
</dbReference>
<feature type="transmembrane region" description="Helical" evidence="5">
    <location>
        <begin position="262"/>
        <end position="284"/>
    </location>
</feature>
<dbReference type="EMBL" id="JBHMAF010000139">
    <property type="protein sequence ID" value="MFB9760402.1"/>
    <property type="molecule type" value="Genomic_DNA"/>
</dbReference>
<keyword evidence="6" id="KW-0560">Oxidoreductase</keyword>
<feature type="transmembrane region" description="Helical" evidence="5">
    <location>
        <begin position="177"/>
        <end position="195"/>
    </location>
</feature>
<keyword evidence="7" id="KW-1185">Reference proteome</keyword>
<evidence type="ECO:0000256" key="1">
    <source>
        <dbReference type="ARBA" id="ARBA00004141"/>
    </source>
</evidence>
<evidence type="ECO:0000313" key="6">
    <source>
        <dbReference type="EMBL" id="MFB9760402.1"/>
    </source>
</evidence>
<sequence>MAGQIGTTIGWTLLQAVFLLVLAPLIQGIIKKAKARMQSRIGPSIWQPYYDLIKYMNKDAVISSHTSWLTVATPYITFAAILTAGLFVPTFFAGTPLGFMGDFILIVYLFGMARFFTALTALDAGSSFGGMGSSREMALSAIAEPALLLAGFAVFLSSGTTNLDQLIPSLAATDWSLIEPARILALFAMFIVVITEIGRIPVDNPDTHLELTMIHEGMLLEYSGRYLGMMMWAAQIKQLLILSLFINFLFPWGVTIDWNGSAVFLSFVLYLLKLVTVGVLLAFIETMYAKIRLFKVPKLLVSSMVLSLLAILFQAIA</sequence>
<feature type="transmembrane region" description="Helical" evidence="5">
    <location>
        <begin position="296"/>
        <end position="316"/>
    </location>
</feature>
<accession>A0ABV5WJ32</accession>
<comment type="subcellular location">
    <subcellularLocation>
        <location evidence="1">Membrane</location>
        <topology evidence="1">Multi-pass membrane protein</topology>
    </subcellularLocation>
</comment>
<dbReference type="EC" id="1.-.-.-" evidence="6"/>
<keyword evidence="3 5" id="KW-1133">Transmembrane helix</keyword>
<feature type="transmembrane region" description="Helical" evidence="5">
    <location>
        <begin position="12"/>
        <end position="30"/>
    </location>
</feature>
<evidence type="ECO:0000256" key="3">
    <source>
        <dbReference type="ARBA" id="ARBA00022989"/>
    </source>
</evidence>
<dbReference type="PANTHER" id="PTHR43359:SF1">
    <property type="entry name" value="FORMATE HYDROGENLYASE SUBUNIT 4-RELATED"/>
    <property type="match status" value="1"/>
</dbReference>
<evidence type="ECO:0000256" key="5">
    <source>
        <dbReference type="SAM" id="Phobius"/>
    </source>
</evidence>
<dbReference type="Pfam" id="PF00146">
    <property type="entry name" value="NADHdh"/>
    <property type="match status" value="1"/>
</dbReference>
<reference evidence="6 7" key="1">
    <citation type="submission" date="2024-09" db="EMBL/GenBank/DDBJ databases">
        <authorList>
            <person name="Sun Q."/>
            <person name="Mori K."/>
        </authorList>
    </citation>
    <scope>NUCLEOTIDE SEQUENCE [LARGE SCALE GENOMIC DNA]</scope>
    <source>
        <strain evidence="6 7">JCM 11201</strain>
    </source>
</reference>
<dbReference type="InterPro" id="IPR052561">
    <property type="entry name" value="ComplexI_Subunit1"/>
</dbReference>
<feature type="transmembrane region" description="Helical" evidence="5">
    <location>
        <begin position="68"/>
        <end position="91"/>
    </location>
</feature>
<dbReference type="PANTHER" id="PTHR43359">
    <property type="entry name" value="FORMATE HYDROGENLYASE SUBUNIT 4"/>
    <property type="match status" value="1"/>
</dbReference>
<evidence type="ECO:0000256" key="4">
    <source>
        <dbReference type="ARBA" id="ARBA00023136"/>
    </source>
</evidence>
<gene>
    <name evidence="6" type="ORF">ACFFMS_18915</name>
</gene>
<protein>
    <submittedName>
        <fullName evidence="6">Respiratory chain complex I subunit 1 family protein</fullName>
        <ecNumber evidence="6">1.-.-.-</ecNumber>
    </submittedName>
</protein>
<keyword evidence="4 5" id="KW-0472">Membrane</keyword>
<evidence type="ECO:0000313" key="7">
    <source>
        <dbReference type="Proteomes" id="UP001589609"/>
    </source>
</evidence>
<name>A0ABV5WJ32_9BACI</name>
<dbReference type="RefSeq" id="WP_379950720.1">
    <property type="nucleotide sequence ID" value="NZ_JBHMAF010000139.1"/>
</dbReference>
<keyword evidence="2 5" id="KW-0812">Transmembrane</keyword>
<organism evidence="6 7">
    <name type="scientific">Ectobacillus funiculus</name>
    <dbReference type="NCBI Taxonomy" id="137993"/>
    <lineage>
        <taxon>Bacteria</taxon>
        <taxon>Bacillati</taxon>
        <taxon>Bacillota</taxon>
        <taxon>Bacilli</taxon>
        <taxon>Bacillales</taxon>
        <taxon>Bacillaceae</taxon>
        <taxon>Ectobacillus</taxon>
    </lineage>
</organism>
<feature type="transmembrane region" description="Helical" evidence="5">
    <location>
        <begin position="137"/>
        <end position="157"/>
    </location>
</feature>